<dbReference type="Gene3D" id="3.40.462.20">
    <property type="match status" value="1"/>
</dbReference>
<dbReference type="AlphaFoldDB" id="A0A8X8B3U1"/>
<evidence type="ECO:0000313" key="1">
    <source>
        <dbReference type="EMBL" id="KAG2320602.1"/>
    </source>
</evidence>
<keyword evidence="2" id="KW-1185">Reference proteome</keyword>
<gene>
    <name evidence="1" type="ORF">Bca52824_013815</name>
</gene>
<evidence type="ECO:0000313" key="2">
    <source>
        <dbReference type="Proteomes" id="UP000886595"/>
    </source>
</evidence>
<dbReference type="Proteomes" id="UP000886595">
    <property type="component" value="Unassembled WGS sequence"/>
</dbReference>
<organism evidence="1 2">
    <name type="scientific">Brassica carinata</name>
    <name type="common">Ethiopian mustard</name>
    <name type="synonym">Abyssinian cabbage</name>
    <dbReference type="NCBI Taxonomy" id="52824"/>
    <lineage>
        <taxon>Eukaryota</taxon>
        <taxon>Viridiplantae</taxon>
        <taxon>Streptophyta</taxon>
        <taxon>Embryophyta</taxon>
        <taxon>Tracheophyta</taxon>
        <taxon>Spermatophyta</taxon>
        <taxon>Magnoliopsida</taxon>
        <taxon>eudicotyledons</taxon>
        <taxon>Gunneridae</taxon>
        <taxon>Pentapetalae</taxon>
        <taxon>rosids</taxon>
        <taxon>malvids</taxon>
        <taxon>Brassicales</taxon>
        <taxon>Brassicaceae</taxon>
        <taxon>Brassiceae</taxon>
        <taxon>Brassica</taxon>
    </lineage>
</organism>
<protein>
    <submittedName>
        <fullName evidence="1">Uncharacterized protein</fullName>
    </submittedName>
</protein>
<reference evidence="1 2" key="1">
    <citation type="submission" date="2020-02" db="EMBL/GenBank/DDBJ databases">
        <authorList>
            <person name="Ma Q."/>
            <person name="Huang Y."/>
            <person name="Song X."/>
            <person name="Pei D."/>
        </authorList>
    </citation>
    <scope>NUCLEOTIDE SEQUENCE [LARGE SCALE GENOMIC DNA]</scope>
    <source>
        <strain evidence="1">Sxm20200214</strain>
        <tissue evidence="1">Leaf</tissue>
    </source>
</reference>
<dbReference type="OrthoDB" id="407275at2759"/>
<dbReference type="PANTHER" id="PTHR32448">
    <property type="entry name" value="OS08G0158400 PROTEIN"/>
    <property type="match status" value="1"/>
</dbReference>
<accession>A0A8X8B3U1</accession>
<dbReference type="EMBL" id="JAAMPC010000003">
    <property type="protein sequence ID" value="KAG2320602.1"/>
    <property type="molecule type" value="Genomic_DNA"/>
</dbReference>
<comment type="caution">
    <text evidence="1">The sequence shown here is derived from an EMBL/GenBank/DDBJ whole genome shotgun (WGS) entry which is preliminary data.</text>
</comment>
<sequence length="113" mass="13190">MTKVFHKRKSDYVKRPISRTGLGLILKKLVEVENVRMYFNPYGGRMGEIPSSRTPFPHRAGNLYKIEYLVSWTEAGDDVEKNRLARAREMYEFMSPYVSKNPREAFLTTVILT</sequence>
<proteinExistence type="predicted"/>
<name>A0A8X8B3U1_BRACI</name>